<evidence type="ECO:0000313" key="6">
    <source>
        <dbReference type="EMBL" id="AET32603.1"/>
    </source>
</evidence>
<dbReference type="Gene3D" id="1.20.58.340">
    <property type="entry name" value="Magnesium transport protein CorA, transmembrane region"/>
    <property type="match status" value="1"/>
</dbReference>
<dbReference type="BioCyc" id="PSP1104324:GJSN-1142-MONOMER"/>
<evidence type="ECO:0000256" key="3">
    <source>
        <dbReference type="ARBA" id="ARBA00022989"/>
    </source>
</evidence>
<keyword evidence="7" id="KW-1185">Reference proteome</keyword>
<comment type="subcellular location">
    <subcellularLocation>
        <location evidence="1">Membrane</location>
        <topology evidence="1">Multi-pass membrane protein</topology>
    </subcellularLocation>
</comment>
<keyword evidence="3 5" id="KW-1133">Transmembrane helix</keyword>
<dbReference type="SUPFAM" id="SSF144083">
    <property type="entry name" value="Magnesium transport protein CorA, transmembrane region"/>
    <property type="match status" value="1"/>
</dbReference>
<evidence type="ECO:0000313" key="7">
    <source>
        <dbReference type="Proteomes" id="UP000005867"/>
    </source>
</evidence>
<dbReference type="EMBL" id="CP003098">
    <property type="protein sequence ID" value="AET32603.1"/>
    <property type="molecule type" value="Genomic_DNA"/>
</dbReference>
<dbReference type="OrthoDB" id="28779at2157"/>
<evidence type="ECO:0000256" key="1">
    <source>
        <dbReference type="ARBA" id="ARBA00004141"/>
    </source>
</evidence>
<organism evidence="6 7">
    <name type="scientific">Pyrobaculum ferrireducens</name>
    <dbReference type="NCBI Taxonomy" id="1104324"/>
    <lineage>
        <taxon>Archaea</taxon>
        <taxon>Thermoproteota</taxon>
        <taxon>Thermoprotei</taxon>
        <taxon>Thermoproteales</taxon>
        <taxon>Thermoproteaceae</taxon>
        <taxon>Pyrobaculum</taxon>
    </lineage>
</organism>
<dbReference type="GO" id="GO:0046873">
    <property type="term" value="F:metal ion transmembrane transporter activity"/>
    <property type="evidence" value="ECO:0007669"/>
    <property type="project" value="InterPro"/>
</dbReference>
<evidence type="ECO:0000256" key="5">
    <source>
        <dbReference type="SAM" id="Phobius"/>
    </source>
</evidence>
<dbReference type="KEGG" id="pyr:P186_1170"/>
<dbReference type="InterPro" id="IPR045863">
    <property type="entry name" value="CorA_TM1_TM2"/>
</dbReference>
<protein>
    <submittedName>
        <fullName evidence="6">Mg2+ and Co2+ transporter-like protein</fullName>
    </submittedName>
</protein>
<dbReference type="eggNOG" id="arCOG02266">
    <property type="taxonomic scope" value="Archaea"/>
</dbReference>
<dbReference type="InterPro" id="IPR002523">
    <property type="entry name" value="MgTranspt_CorA/ZnTranspt_ZntB"/>
</dbReference>
<proteinExistence type="predicted"/>
<dbReference type="STRING" id="1104324.P186_1170"/>
<dbReference type="GeneID" id="11595424"/>
<keyword evidence="4 5" id="KW-0472">Membrane</keyword>
<dbReference type="RefSeq" id="WP_014288431.1">
    <property type="nucleotide sequence ID" value="NC_016645.1"/>
</dbReference>
<evidence type="ECO:0000256" key="4">
    <source>
        <dbReference type="ARBA" id="ARBA00023136"/>
    </source>
</evidence>
<gene>
    <name evidence="6" type="ORF">P186_1170</name>
</gene>
<dbReference type="GO" id="GO:0016020">
    <property type="term" value="C:membrane"/>
    <property type="evidence" value="ECO:0007669"/>
    <property type="project" value="UniProtKB-SubCell"/>
</dbReference>
<feature type="transmembrane region" description="Helical" evidence="5">
    <location>
        <begin position="193"/>
        <end position="210"/>
    </location>
</feature>
<reference evidence="6 7" key="1">
    <citation type="journal article" date="2012" name="J. Bacteriol.">
        <title>Complete genome sequence of strain 1860, a crenarchaeon of the genus pyrobaculum able to grow with various electron acceptors.</title>
        <authorList>
            <person name="Mardanov A.V."/>
            <person name="Gumerov V.M."/>
            <person name="Slobodkina G.B."/>
            <person name="Beletsky A.V."/>
            <person name="Bonch-Osmolovskaya E.A."/>
            <person name="Ravin N.V."/>
            <person name="Skryabin K.G."/>
        </authorList>
    </citation>
    <scope>NUCLEOTIDE SEQUENCE [LARGE SCALE GENOMIC DNA]</scope>
    <source>
        <strain evidence="6 7">1860</strain>
    </source>
</reference>
<dbReference type="AlphaFoldDB" id="G7VCI3"/>
<keyword evidence="2 5" id="KW-0812">Transmembrane</keyword>
<dbReference type="Proteomes" id="UP000005867">
    <property type="component" value="Chromosome"/>
</dbReference>
<dbReference type="Pfam" id="PF01544">
    <property type="entry name" value="CorA"/>
    <property type="match status" value="1"/>
</dbReference>
<name>G7VCI3_9CREN</name>
<feature type="transmembrane region" description="Helical" evidence="5">
    <location>
        <begin position="162"/>
        <end position="181"/>
    </location>
</feature>
<sequence length="213" mass="24192">MAYIYDEGEHTVVHIPIVSLKEGEVVEEAVEFVVDKGGRVVKGPLASLQEAYHKALESLSHALSQTETLLDGLEYKLEMEEPVKPGELYAASYMAHALYYYAALLHQLGDELYRRGLIAHRQANYSRYLRRRALMLRRYARDIRLLHATVVQLSLNESMKKLTWLGTIALPALVITSFYGMNLEWLPLANHPLIVFAFLAIASISFAYILNKI</sequence>
<evidence type="ECO:0000256" key="2">
    <source>
        <dbReference type="ARBA" id="ARBA00022692"/>
    </source>
</evidence>
<dbReference type="HOGENOM" id="CLU_1286383_0_0_2"/>
<accession>G7VCI3</accession>